<evidence type="ECO:0000313" key="2">
    <source>
        <dbReference type="EMBL" id="KAF9069461.1"/>
    </source>
</evidence>
<accession>A0A9P5PU56</accession>
<gene>
    <name evidence="2" type="ORF">BDP27DRAFT_1447648</name>
</gene>
<dbReference type="EMBL" id="JADNRY010000050">
    <property type="protein sequence ID" value="KAF9069461.1"/>
    <property type="molecule type" value="Genomic_DNA"/>
</dbReference>
<keyword evidence="1" id="KW-1133">Transmembrane helix</keyword>
<name>A0A9P5PU56_9AGAR</name>
<keyword evidence="1" id="KW-0472">Membrane</keyword>
<reference evidence="2" key="1">
    <citation type="submission" date="2020-11" db="EMBL/GenBank/DDBJ databases">
        <authorList>
            <consortium name="DOE Joint Genome Institute"/>
            <person name="Ahrendt S."/>
            <person name="Riley R."/>
            <person name="Andreopoulos W."/>
            <person name="Labutti K."/>
            <person name="Pangilinan J."/>
            <person name="Ruiz-Duenas F.J."/>
            <person name="Barrasa J.M."/>
            <person name="Sanchez-Garcia M."/>
            <person name="Camarero S."/>
            <person name="Miyauchi S."/>
            <person name="Serrano A."/>
            <person name="Linde D."/>
            <person name="Babiker R."/>
            <person name="Drula E."/>
            <person name="Ayuso-Fernandez I."/>
            <person name="Pacheco R."/>
            <person name="Padilla G."/>
            <person name="Ferreira P."/>
            <person name="Barriuso J."/>
            <person name="Kellner H."/>
            <person name="Castanera R."/>
            <person name="Alfaro M."/>
            <person name="Ramirez L."/>
            <person name="Pisabarro A.G."/>
            <person name="Kuo A."/>
            <person name="Tritt A."/>
            <person name="Lipzen A."/>
            <person name="He G."/>
            <person name="Yan M."/>
            <person name="Ng V."/>
            <person name="Cullen D."/>
            <person name="Martin F."/>
            <person name="Rosso M.-N."/>
            <person name="Henrissat B."/>
            <person name="Hibbett D."/>
            <person name="Martinez A.T."/>
            <person name="Grigoriev I.V."/>
        </authorList>
    </citation>
    <scope>NUCLEOTIDE SEQUENCE</scope>
    <source>
        <strain evidence="2">AH 40177</strain>
    </source>
</reference>
<feature type="transmembrane region" description="Helical" evidence="1">
    <location>
        <begin position="7"/>
        <end position="24"/>
    </location>
</feature>
<proteinExistence type="predicted"/>
<dbReference type="Proteomes" id="UP000772434">
    <property type="component" value="Unassembled WGS sequence"/>
</dbReference>
<evidence type="ECO:0000313" key="3">
    <source>
        <dbReference type="Proteomes" id="UP000772434"/>
    </source>
</evidence>
<comment type="caution">
    <text evidence="2">The sequence shown here is derived from an EMBL/GenBank/DDBJ whole genome shotgun (WGS) entry which is preliminary data.</text>
</comment>
<evidence type="ECO:0000256" key="1">
    <source>
        <dbReference type="SAM" id="Phobius"/>
    </source>
</evidence>
<keyword evidence="3" id="KW-1185">Reference proteome</keyword>
<dbReference type="AlphaFoldDB" id="A0A9P5PU56"/>
<keyword evidence="1" id="KW-0812">Transmembrane</keyword>
<organism evidence="2 3">
    <name type="scientific">Rhodocollybia butyracea</name>
    <dbReference type="NCBI Taxonomy" id="206335"/>
    <lineage>
        <taxon>Eukaryota</taxon>
        <taxon>Fungi</taxon>
        <taxon>Dikarya</taxon>
        <taxon>Basidiomycota</taxon>
        <taxon>Agaricomycotina</taxon>
        <taxon>Agaricomycetes</taxon>
        <taxon>Agaricomycetidae</taxon>
        <taxon>Agaricales</taxon>
        <taxon>Marasmiineae</taxon>
        <taxon>Omphalotaceae</taxon>
        <taxon>Rhodocollybia</taxon>
    </lineage>
</organism>
<sequence>MFSFTNFAFTASLWVAIMYAIITSNKTLDFWQPMGSFTVVLGLLVCVSGQHCSSNTVLGLLAPGERTFIKYLYNSSVMGDTPTGASF</sequence>
<protein>
    <submittedName>
        <fullName evidence="2">Uncharacterized protein</fullName>
    </submittedName>
</protein>